<keyword evidence="3" id="KW-0812">Transmembrane</keyword>
<evidence type="ECO:0000256" key="2">
    <source>
        <dbReference type="ARBA" id="ARBA00023054"/>
    </source>
</evidence>
<keyword evidence="3" id="KW-0472">Membrane</keyword>
<feature type="transmembrane region" description="Helical" evidence="3">
    <location>
        <begin position="33"/>
        <end position="51"/>
    </location>
</feature>
<dbReference type="GO" id="GO:0030313">
    <property type="term" value="C:cell envelope"/>
    <property type="evidence" value="ECO:0007669"/>
    <property type="project" value="UniProtKB-SubCell"/>
</dbReference>
<organism evidence="4 5">
    <name type="scientific">Desulfobulbus propionicus (strain ATCC 33891 / DSM 2032 / VKM B-1956 / 1pr3)</name>
    <dbReference type="NCBI Taxonomy" id="577650"/>
    <lineage>
        <taxon>Bacteria</taxon>
        <taxon>Pseudomonadati</taxon>
        <taxon>Thermodesulfobacteriota</taxon>
        <taxon>Desulfobulbia</taxon>
        <taxon>Desulfobulbales</taxon>
        <taxon>Desulfobulbaceae</taxon>
        <taxon>Desulfobulbus</taxon>
    </lineage>
</organism>
<proteinExistence type="predicted"/>
<dbReference type="AlphaFoldDB" id="A0A7U3YMG6"/>
<evidence type="ECO:0000256" key="1">
    <source>
        <dbReference type="ARBA" id="ARBA00004196"/>
    </source>
</evidence>
<sequence>MNIRFSQREQQPADVSQGMKVPYTPGRRAVASWRWWIILALVASPFFYLLYQLVLPLVVVTAPGVVVLDKETLVAVTESVVDRVLVQPGERVRRGQEVARLSAPKLEQQIETVETMLEPVSGSLAGPKRLALYRQQELHAARAVAHQEQRLAVVARLRAQGAATEAEVNAIRSQLDAARHVLVQAQLERTEAEGQAAVPSSPATGAPLSREQLQRQLPLLQAQRQPLTLVADGDGTVLEILAERGSVLDAGAGVLVIGRQERPHVEAYMRPEQVKWVSAGTRATVTVAGDLSLEATVRDAPGQTRRLPAELSSAIGSREMMVLVTLDPVKPLPVQQAIEGLPVRVRFHRAW</sequence>
<keyword evidence="3" id="KW-1133">Transmembrane helix</keyword>
<protein>
    <submittedName>
        <fullName evidence="4">Multidrug resistance efflux pump-like protein</fullName>
    </submittedName>
</protein>
<gene>
    <name evidence="4" type="ordered locus">Despr_1955</name>
</gene>
<dbReference type="InterPro" id="IPR050465">
    <property type="entry name" value="UPF0194_transport"/>
</dbReference>
<evidence type="ECO:0000256" key="3">
    <source>
        <dbReference type="SAM" id="Phobius"/>
    </source>
</evidence>
<name>A0A7U3YMG6_DESPD</name>
<dbReference type="PANTHER" id="PTHR32347:SF14">
    <property type="entry name" value="EFFLUX SYSTEM COMPONENT YKNX-RELATED"/>
    <property type="match status" value="1"/>
</dbReference>
<evidence type="ECO:0000313" key="5">
    <source>
        <dbReference type="Proteomes" id="UP000006365"/>
    </source>
</evidence>
<keyword evidence="2" id="KW-0175">Coiled coil</keyword>
<dbReference type="EMBL" id="CP002364">
    <property type="protein sequence ID" value="ADW18103.1"/>
    <property type="molecule type" value="Genomic_DNA"/>
</dbReference>
<accession>A0A7U3YMG6</accession>
<reference evidence="4 5" key="1">
    <citation type="journal article" date="2011" name="Stand. Genomic Sci.">
        <title>Complete genome sequence of Desulfobulbus propionicus type strain (1pr3).</title>
        <authorList>
            <person name="Pagani I."/>
            <person name="Lapidus A."/>
            <person name="Nolan M."/>
            <person name="Lucas S."/>
            <person name="Hammon N."/>
            <person name="Deshpande S."/>
            <person name="Cheng J.F."/>
            <person name="Chertkov O."/>
            <person name="Davenport K."/>
            <person name="Tapia R."/>
            <person name="Han C."/>
            <person name="Goodwin L."/>
            <person name="Pitluck S."/>
            <person name="Liolios K."/>
            <person name="Mavromatis K."/>
            <person name="Ivanova N."/>
            <person name="Mikhailova N."/>
            <person name="Pati A."/>
            <person name="Chen A."/>
            <person name="Palaniappan K."/>
            <person name="Land M."/>
            <person name="Hauser L."/>
            <person name="Chang Y.J."/>
            <person name="Jeffries C.D."/>
            <person name="Detter J.C."/>
            <person name="Brambilla E."/>
            <person name="Kannan K.P."/>
            <person name="Djao O.D."/>
            <person name="Rohde M."/>
            <person name="Pukall R."/>
            <person name="Spring S."/>
            <person name="Goker M."/>
            <person name="Sikorski J."/>
            <person name="Woyke T."/>
            <person name="Bristow J."/>
            <person name="Eisen J.A."/>
            <person name="Markowitz V."/>
            <person name="Hugenholtz P."/>
            <person name="Kyrpides N.C."/>
            <person name="Klenk H.P."/>
        </authorList>
    </citation>
    <scope>NUCLEOTIDE SEQUENCE [LARGE SCALE GENOMIC DNA]</scope>
    <source>
        <strain evidence="5">ATCC 33891 / DSM 2032 / 1pr3</strain>
    </source>
</reference>
<dbReference type="KEGG" id="dpr:Despr_1955"/>
<dbReference type="RefSeq" id="WP_015724643.1">
    <property type="nucleotide sequence ID" value="NC_014972.1"/>
</dbReference>
<dbReference type="Proteomes" id="UP000006365">
    <property type="component" value="Chromosome"/>
</dbReference>
<comment type="subcellular location">
    <subcellularLocation>
        <location evidence="1">Cell envelope</location>
    </subcellularLocation>
</comment>
<evidence type="ECO:0000313" key="4">
    <source>
        <dbReference type="EMBL" id="ADW18103.1"/>
    </source>
</evidence>
<keyword evidence="5" id="KW-1185">Reference proteome</keyword>
<dbReference type="PANTHER" id="PTHR32347">
    <property type="entry name" value="EFFLUX SYSTEM COMPONENT YKNX-RELATED"/>
    <property type="match status" value="1"/>
</dbReference>